<keyword evidence="1" id="KW-0472">Membrane</keyword>
<evidence type="ECO:0000259" key="2">
    <source>
        <dbReference type="Pfam" id="PF07715"/>
    </source>
</evidence>
<evidence type="ECO:0000313" key="5">
    <source>
        <dbReference type="Proteomes" id="UP000095606"/>
    </source>
</evidence>
<keyword evidence="3" id="KW-0675">Receptor</keyword>
<dbReference type="FunFam" id="2.60.40.1120:FF:000003">
    <property type="entry name" value="Outer membrane protein Omp121"/>
    <property type="match status" value="1"/>
</dbReference>
<dbReference type="EMBL" id="CACRSZ010000086">
    <property type="protein sequence ID" value="VYT50967.1"/>
    <property type="molecule type" value="Genomic_DNA"/>
</dbReference>
<proteinExistence type="inferred from homology"/>
<protein>
    <submittedName>
        <fullName evidence="4">TonB dependent receptor</fullName>
    </submittedName>
    <submittedName>
        <fullName evidence="3">TonB-dependent receptor plug</fullName>
    </submittedName>
</protein>
<organism evidence="3 5">
    <name type="scientific">Bacteroides faecis</name>
    <dbReference type="NCBI Taxonomy" id="674529"/>
    <lineage>
        <taxon>Bacteria</taxon>
        <taxon>Pseudomonadati</taxon>
        <taxon>Bacteroidota</taxon>
        <taxon>Bacteroidia</taxon>
        <taxon>Bacteroidales</taxon>
        <taxon>Bacteroidaceae</taxon>
        <taxon>Bacteroides</taxon>
    </lineage>
</organism>
<dbReference type="InterPro" id="IPR023997">
    <property type="entry name" value="TonB-dep_OMP_SusC/RagA_CS"/>
</dbReference>
<evidence type="ECO:0000313" key="3">
    <source>
        <dbReference type="EMBL" id="CUQ24255.1"/>
    </source>
</evidence>
<name>A0A174UWX7_9BACE</name>
<dbReference type="EMBL" id="CZAE01000032">
    <property type="protein sequence ID" value="CUQ24255.1"/>
    <property type="molecule type" value="Genomic_DNA"/>
</dbReference>
<dbReference type="Proteomes" id="UP000095606">
    <property type="component" value="Unassembled WGS sequence"/>
</dbReference>
<comment type="similarity">
    <text evidence="1">Belongs to the TonB-dependent receptor family.</text>
</comment>
<sequence length="1128" mass="125848">MKNMHFSDSILRYAVLLICFLPMALHAHSAQGKRIILKGQSITMQQAIQLIEENSQYTFFFKSGVITNDEKKDYDCEGDINEVLKKVFSNSGIDYVIKNNEIILKSAKSDETQQPKPGAKKSEIVGVVIDANTGESIIGASVQIKGAATGVITNIDGKFTIMASPSDVIIISYVGYTPKEIKIGSHKVLSIELTEDAKQLEEVVVTAYGTGQKKASMVGSVEAIKPAELKVPSTNLSTAFAGRLAGVVAVQRSGQPGADGANFWIRGVSTMNGVTDPLIILDGIQVSSGDLNNLDPEIIDSFSILKDATATAMYGTRGANGVMIVTTKSGMNLDKPIINFRMEGQISQPTSTPKFVDGATYMELFNEAVNNDNSGDVLYSNERIAGTRAGLDPYIYPNVNWYNELFKDVSYSEKFNFNIRGGGKRVDYFSSISINHESGMLKNRSKDFFSYNNNIDVMRYNFQNNINAKLSNSSKLSLRLNVQLRNMTTPNQGVGAIFSNAMNTSPVEFPVYFPDDGETPYIKWGATERVNADYQTNPVAQAATGYNKSFESTVIAALEFNQKLDFLTEGLSFKALASFKNWSSSTNARAGKWNRFALTGYEEDGNGGYTYTTSRIGDEFQTDLTTTNSTSGDRRFYLEGMLNYSRTFDEHDINAMFIYSQDEYVNNVPGNGNFIGSLPKRKQGIAARASYAYAGKYMAEVNVGYNGSENFAKGHRFGLFPSVAVGYNISEENFFKPLKNTISKLKLRASWGLVGNDQISDARFLYMSQINLSGKGFTTGVNQNVTYSGPVYQRYANEDITWEVGEKINFGVDLQLFRSLDLTFDIFRENRRDIFQEKQTVPTYMGTASTKVYGNLAAMRNQGFELAASYNKQFNKDWFVSFKGTFTYAHNEITKYDESPKYPWQSKVGASANMNAIYIADGLFIDSEDIAHHQQQLGSTIVPGDIKYVNVSRDWYGYDDNLTDTDDWVWAKYPSVPEIVYGFGPSIKWKNLDFSFFFQGVAKTSFMVKDMHPFGDNSLRNVLSWIADERWSPDNQNTNATYPRLSRKTNANNTKLSTYWQRNGAFLKLKNAEIGYTHKNMRIYISGSNLLTFAPFKLWDPEQGGGSGLSYPTQRVFNIGFQMTINNK</sequence>
<dbReference type="Gene3D" id="2.170.130.10">
    <property type="entry name" value="TonB-dependent receptor, plug domain"/>
    <property type="match status" value="1"/>
</dbReference>
<dbReference type="InterPro" id="IPR023996">
    <property type="entry name" value="TonB-dep_OMP_SusC/RagA"/>
</dbReference>
<dbReference type="NCBIfam" id="TIGR04056">
    <property type="entry name" value="OMP_RagA_SusC"/>
    <property type="match status" value="1"/>
</dbReference>
<gene>
    <name evidence="4" type="ORF">BFLFYP10_04066</name>
    <name evidence="3" type="ORF">ERS852461_04685</name>
</gene>
<dbReference type="GO" id="GO:0009279">
    <property type="term" value="C:cell outer membrane"/>
    <property type="evidence" value="ECO:0007669"/>
    <property type="project" value="UniProtKB-SubCell"/>
</dbReference>
<dbReference type="InterPro" id="IPR039426">
    <property type="entry name" value="TonB-dep_rcpt-like"/>
</dbReference>
<dbReference type="SUPFAM" id="SSF49464">
    <property type="entry name" value="Carboxypeptidase regulatory domain-like"/>
    <property type="match status" value="1"/>
</dbReference>
<accession>A0A174UWX7</accession>
<reference evidence="4" key="2">
    <citation type="submission" date="2019-11" db="EMBL/GenBank/DDBJ databases">
        <authorList>
            <person name="Feng L."/>
        </authorList>
    </citation>
    <scope>NUCLEOTIDE SEQUENCE</scope>
    <source>
        <strain evidence="4">BfaecisLFYP10</strain>
    </source>
</reference>
<feature type="domain" description="TonB-dependent receptor plug" evidence="2">
    <location>
        <begin position="214"/>
        <end position="322"/>
    </location>
</feature>
<keyword evidence="1" id="KW-1134">Transmembrane beta strand</keyword>
<evidence type="ECO:0000256" key="1">
    <source>
        <dbReference type="PROSITE-ProRule" id="PRU01360"/>
    </source>
</evidence>
<dbReference type="Gene3D" id="2.60.40.1120">
    <property type="entry name" value="Carboxypeptidase-like, regulatory domain"/>
    <property type="match status" value="1"/>
</dbReference>
<dbReference type="InterPro" id="IPR012910">
    <property type="entry name" value="Plug_dom"/>
</dbReference>
<comment type="subcellular location">
    <subcellularLocation>
        <location evidence="1">Cell outer membrane</location>
        <topology evidence="1">Multi-pass membrane protein</topology>
    </subcellularLocation>
</comment>
<keyword evidence="1" id="KW-0812">Transmembrane</keyword>
<dbReference type="InterPro" id="IPR037066">
    <property type="entry name" value="Plug_dom_sf"/>
</dbReference>
<dbReference type="Pfam" id="PF13715">
    <property type="entry name" value="CarbopepD_reg_2"/>
    <property type="match status" value="1"/>
</dbReference>
<evidence type="ECO:0000313" key="4">
    <source>
        <dbReference type="EMBL" id="VYT50967.1"/>
    </source>
</evidence>
<dbReference type="AlphaFoldDB" id="A0A174UWX7"/>
<reference evidence="3 5" key="1">
    <citation type="submission" date="2015-09" db="EMBL/GenBank/DDBJ databases">
        <authorList>
            <consortium name="Pathogen Informatics"/>
        </authorList>
    </citation>
    <scope>NUCLEOTIDE SEQUENCE [LARGE SCALE GENOMIC DNA]</scope>
    <source>
        <strain evidence="3 5">2789STDY5834846</strain>
    </source>
</reference>
<dbReference type="InterPro" id="IPR008969">
    <property type="entry name" value="CarboxyPept-like_regulatory"/>
</dbReference>
<dbReference type="SUPFAM" id="SSF56935">
    <property type="entry name" value="Porins"/>
    <property type="match status" value="1"/>
</dbReference>
<dbReference type="Pfam" id="PF07715">
    <property type="entry name" value="Plug"/>
    <property type="match status" value="1"/>
</dbReference>
<dbReference type="FunFam" id="2.170.130.10:FF:000003">
    <property type="entry name" value="SusC/RagA family TonB-linked outer membrane protein"/>
    <property type="match status" value="1"/>
</dbReference>
<accession>A0A6N2XAM8</accession>
<dbReference type="NCBIfam" id="TIGR04057">
    <property type="entry name" value="SusC_RagA_signa"/>
    <property type="match status" value="1"/>
</dbReference>
<dbReference type="PROSITE" id="PS52016">
    <property type="entry name" value="TONB_DEPENDENT_REC_3"/>
    <property type="match status" value="1"/>
</dbReference>
<keyword evidence="1" id="KW-0998">Cell outer membrane</keyword>
<keyword evidence="1" id="KW-0813">Transport</keyword>